<dbReference type="Proteomes" id="UP000037035">
    <property type="component" value="Unassembled WGS sequence"/>
</dbReference>
<feature type="region of interest" description="Disordered" evidence="2">
    <location>
        <begin position="663"/>
        <end position="715"/>
    </location>
</feature>
<dbReference type="CDD" id="cd09272">
    <property type="entry name" value="RNase_HI_RT_Ty1"/>
    <property type="match status" value="1"/>
</dbReference>
<dbReference type="InterPro" id="IPR054722">
    <property type="entry name" value="PolX-like_BBD"/>
</dbReference>
<evidence type="ECO:0000313" key="4">
    <source>
        <dbReference type="EMBL" id="KNZ57907.1"/>
    </source>
</evidence>
<sequence>MSGLLELRGVLGVLESPDTPLTSDENAELKLLLISKMDSVTHNNVINAENRNSAKAIWTSIKERFASSQSSNRARIFNDFLYLNFREDAVESFITDVRVAIKKMIDVGIDLPQDILAYLILFKFPASLQLLKRQIMHSDKDLKVEFVCNHLTQFNNESKAETRDSQPTEAALYSGKNEKFNRTMRGSKTQNNSRCTEGNHNPKQDSNHSSDSCWHLHPDKAPEWWRENQEKWKKDKGKGQVNYYMSLVSLWINYGDPKSRIILDSGASAHIFNDKRFFVSLECKECDVINTGKRDATLPIKGVGDVALQWNGRSLKLSNCLFVPDIVINLISPGCLDEKGCSVLAERGRFQVIKNQEMILQGSINNGLYSVDEPAAVGSEVLNPCAHVTSLQEVHESFGHASIRRLDQFIPKSFSQADRSAFECKSCALSKITKQPFKGISTSASKPFEKVHLDLIGPLDPLSKDGYRFILTVVDNYSGYLAGFPLKNKDETPGVFSNLLENEFKRLGYYPHWVFLGDRNIRQLISEPYHPEHNGRAERANRTIVESMRATFESSGVKKNLWPEILKSCCLMLNQIPRKGEEDSPWLKMHGKELPTGFLRPIGTPAIVMNHRRIKGRKFHPKGEEGVLVGFNPALLSYRILLRTGAIVNSKHTTFLKKLDSDFQSSDDSQFAQSEEPKFQELPMSREERRECSSNDESLNGEEIESVESQRDNQFNDSEDEIQNQLVHQDPEPPSTPRRLRDRTTIKPPERYGFHHYYEPKTIESAIRSSESHLFSNSACHPPNTLLGMKFERSEDKIYLTQPKHINHGLEELGLTECKPSSTPLTPNTQLREATDEDHERFRRLNINYRSAIGLLNYIAANTRPDLSFAVSSLARYSVKPGLTHWKEVKKTWQYIRHTRDMKFTIKAVKPDEFLTIFSDATWGDDPDSRTSQSGYLCYLFGSLISWNSCRQRSITYSSTEAELNPLVESFHEGVWLKALISEMWKIQIDSAAHFIDDKELNFQLTSDDKTFKELFCTNHLIDNKGLNDKLKKFGSNSKTRHIDLRTKGLRQEIKNNNIKISLIKTQDMIADALTKPTSIVPLKNLVRTIDPEFFK</sequence>
<name>A0A0L6VBI3_9BASI</name>
<dbReference type="GO" id="GO:0005634">
    <property type="term" value="C:nucleus"/>
    <property type="evidence" value="ECO:0007669"/>
    <property type="project" value="UniProtKB-ARBA"/>
</dbReference>
<reference evidence="4 5" key="1">
    <citation type="submission" date="2015-08" db="EMBL/GenBank/DDBJ databases">
        <title>Next Generation Sequencing and Analysis of the Genome of Puccinia sorghi L Schw, the Causal Agent of Maize Common Rust.</title>
        <authorList>
            <person name="Rochi L."/>
            <person name="Burguener G."/>
            <person name="Darino M."/>
            <person name="Turjanski A."/>
            <person name="Kreff E."/>
            <person name="Dieguez M.J."/>
            <person name="Sacco F."/>
        </authorList>
    </citation>
    <scope>NUCLEOTIDE SEQUENCE [LARGE SCALE GENOMIC DNA]</scope>
    <source>
        <strain evidence="4 5">RO10H11247</strain>
    </source>
</reference>
<dbReference type="GO" id="GO:0015074">
    <property type="term" value="P:DNA integration"/>
    <property type="evidence" value="ECO:0007669"/>
    <property type="project" value="InterPro"/>
</dbReference>
<dbReference type="VEuPathDB" id="FungiDB:VP01_2042g3"/>
<dbReference type="InterPro" id="IPR001584">
    <property type="entry name" value="Integrase_cat-core"/>
</dbReference>
<feature type="region of interest" description="Disordered" evidence="2">
    <location>
        <begin position="181"/>
        <end position="214"/>
    </location>
</feature>
<protein>
    <recommendedName>
        <fullName evidence="3">Integrase catalytic domain-containing protein</fullName>
    </recommendedName>
</protein>
<evidence type="ECO:0000256" key="1">
    <source>
        <dbReference type="ARBA" id="ARBA00022884"/>
    </source>
</evidence>
<keyword evidence="5" id="KW-1185">Reference proteome</keyword>
<evidence type="ECO:0000259" key="3">
    <source>
        <dbReference type="PROSITE" id="PS50994"/>
    </source>
</evidence>
<organism evidence="4 5">
    <name type="scientific">Puccinia sorghi</name>
    <dbReference type="NCBI Taxonomy" id="27349"/>
    <lineage>
        <taxon>Eukaryota</taxon>
        <taxon>Fungi</taxon>
        <taxon>Dikarya</taxon>
        <taxon>Basidiomycota</taxon>
        <taxon>Pucciniomycotina</taxon>
        <taxon>Pucciniomycetes</taxon>
        <taxon>Pucciniales</taxon>
        <taxon>Pucciniaceae</taxon>
        <taxon>Puccinia</taxon>
    </lineage>
</organism>
<dbReference type="PANTHER" id="PTHR11439">
    <property type="entry name" value="GAG-POL-RELATED RETROTRANSPOSON"/>
    <property type="match status" value="1"/>
</dbReference>
<comment type="caution">
    <text evidence="4">The sequence shown here is derived from an EMBL/GenBank/DDBJ whole genome shotgun (WGS) entry which is preliminary data.</text>
</comment>
<feature type="compositionally biased region" description="Basic and acidic residues" evidence="2">
    <location>
        <begin position="675"/>
        <end position="693"/>
    </location>
</feature>
<dbReference type="GO" id="GO:0003723">
    <property type="term" value="F:RNA binding"/>
    <property type="evidence" value="ECO:0007669"/>
    <property type="project" value="UniProtKB-KW"/>
</dbReference>
<dbReference type="InterPro" id="IPR012337">
    <property type="entry name" value="RNaseH-like_sf"/>
</dbReference>
<feature type="region of interest" description="Disordered" evidence="2">
    <location>
        <begin position="725"/>
        <end position="744"/>
    </location>
</feature>
<keyword evidence="1" id="KW-0694">RNA-binding</keyword>
<feature type="compositionally biased region" description="Polar residues" evidence="2">
    <location>
        <begin position="184"/>
        <end position="199"/>
    </location>
</feature>
<feature type="domain" description="Integrase catalytic" evidence="3">
    <location>
        <begin position="443"/>
        <end position="593"/>
    </location>
</feature>
<dbReference type="OrthoDB" id="2796844at2759"/>
<dbReference type="PANTHER" id="PTHR11439:SF467">
    <property type="entry name" value="INTEGRASE CATALYTIC DOMAIN-CONTAINING PROTEIN"/>
    <property type="match status" value="1"/>
</dbReference>
<dbReference type="SUPFAM" id="SSF53098">
    <property type="entry name" value="Ribonuclease H-like"/>
    <property type="match status" value="1"/>
</dbReference>
<dbReference type="PROSITE" id="PS50994">
    <property type="entry name" value="INTEGRASE"/>
    <property type="match status" value="1"/>
</dbReference>
<dbReference type="EMBL" id="LAVV01006885">
    <property type="protein sequence ID" value="KNZ57907.1"/>
    <property type="molecule type" value="Genomic_DNA"/>
</dbReference>
<proteinExistence type="predicted"/>
<evidence type="ECO:0000256" key="2">
    <source>
        <dbReference type="SAM" id="MobiDB-lite"/>
    </source>
</evidence>
<accession>A0A0L6VBI3</accession>
<dbReference type="InterPro" id="IPR036397">
    <property type="entry name" value="RNaseH_sf"/>
</dbReference>
<gene>
    <name evidence="4" type="ORF">VP01_2042g3</name>
</gene>
<feature type="region of interest" description="Disordered" evidence="2">
    <location>
        <begin position="157"/>
        <end position="176"/>
    </location>
</feature>
<dbReference type="Gene3D" id="3.30.420.10">
    <property type="entry name" value="Ribonuclease H-like superfamily/Ribonuclease H"/>
    <property type="match status" value="1"/>
</dbReference>
<feature type="compositionally biased region" description="Basic and acidic residues" evidence="2">
    <location>
        <begin position="200"/>
        <end position="214"/>
    </location>
</feature>
<dbReference type="Pfam" id="PF14223">
    <property type="entry name" value="Retrotran_gag_2"/>
    <property type="match status" value="1"/>
</dbReference>
<dbReference type="AlphaFoldDB" id="A0A0L6VBI3"/>
<dbReference type="Pfam" id="PF22936">
    <property type="entry name" value="Pol_BBD"/>
    <property type="match status" value="1"/>
</dbReference>
<evidence type="ECO:0000313" key="5">
    <source>
        <dbReference type="Proteomes" id="UP000037035"/>
    </source>
</evidence>